<keyword evidence="32" id="KW-0503">Monooxygenase</keyword>
<evidence type="ECO:0000256" key="4">
    <source>
        <dbReference type="ARBA" id="ARBA00010617"/>
    </source>
</evidence>
<evidence type="ECO:0000313" key="35">
    <source>
        <dbReference type="RefSeq" id="XP_013408119.1"/>
    </source>
</evidence>
<evidence type="ECO:0000256" key="8">
    <source>
        <dbReference type="ARBA" id="ARBA00022516"/>
    </source>
</evidence>
<dbReference type="InterPro" id="IPR002401">
    <property type="entry name" value="Cyt_P450_E_grp-I"/>
</dbReference>
<keyword evidence="21" id="KW-0413">Isomerase</keyword>
<evidence type="ECO:0000256" key="32">
    <source>
        <dbReference type="RuleBase" id="RU000461"/>
    </source>
</evidence>
<dbReference type="OrthoDB" id="2789670at2759"/>
<evidence type="ECO:0000256" key="30">
    <source>
        <dbReference type="ARBA" id="ARBA00054825"/>
    </source>
</evidence>
<evidence type="ECO:0000313" key="36">
    <source>
        <dbReference type="RefSeq" id="XP_013408125.1"/>
    </source>
</evidence>
<dbReference type="AlphaFoldDB" id="A0A1S3JCI6"/>
<evidence type="ECO:0000256" key="7">
    <source>
        <dbReference type="ARBA" id="ARBA00022501"/>
    </source>
</evidence>
<evidence type="ECO:0000256" key="29">
    <source>
        <dbReference type="ARBA" id="ARBA00042726"/>
    </source>
</evidence>
<keyword evidence="34" id="KW-1185">Reference proteome</keyword>
<evidence type="ECO:0000256" key="12">
    <source>
        <dbReference type="ARBA" id="ARBA00022723"/>
    </source>
</evidence>
<dbReference type="PANTHER" id="PTHR24302">
    <property type="entry name" value="CYTOCHROME P450 FAMILY 3"/>
    <property type="match status" value="1"/>
</dbReference>
<comment type="catalytic activity">
    <reaction evidence="2">
        <text>a hydroperoxyeicosatetraenoate = an oxoeicosatetraenoate + H2O</text>
        <dbReference type="Rhea" id="RHEA:55556"/>
        <dbReference type="ChEBI" id="CHEBI:15377"/>
        <dbReference type="ChEBI" id="CHEBI:59720"/>
        <dbReference type="ChEBI" id="CHEBI:131859"/>
        <dbReference type="EC" id="4.2.1.152"/>
    </reaction>
    <physiologicalReaction direction="left-to-right" evidence="2">
        <dbReference type="Rhea" id="RHEA:55557"/>
    </physiologicalReaction>
</comment>
<keyword evidence="12 31" id="KW-0479">Metal-binding</keyword>
<dbReference type="Proteomes" id="UP000085678">
    <property type="component" value="Unplaced"/>
</dbReference>
<comment type="catalytic activity">
    <reaction evidence="26">
        <text>prostaglandin H2 = thromboxane A2</text>
        <dbReference type="Rhea" id="RHEA:17137"/>
        <dbReference type="ChEBI" id="CHEBI:57405"/>
        <dbReference type="ChEBI" id="CHEBI:57445"/>
        <dbReference type="EC" id="5.3.99.5"/>
    </reaction>
    <physiologicalReaction direction="left-to-right" evidence="26">
        <dbReference type="Rhea" id="RHEA:17138"/>
    </physiologicalReaction>
</comment>
<evidence type="ECO:0000256" key="14">
    <source>
        <dbReference type="ARBA" id="ARBA00022832"/>
    </source>
</evidence>
<keyword evidence="8" id="KW-0444">Lipid biosynthesis</keyword>
<keyword evidence="7" id="KW-0644">Prostaglandin metabolism</keyword>
<evidence type="ECO:0000313" key="38">
    <source>
        <dbReference type="RefSeq" id="XP_013408139.1"/>
    </source>
</evidence>
<feature type="binding site" description="axial binding residue" evidence="31">
    <location>
        <position position="504"/>
    </location>
    <ligand>
        <name>heme</name>
        <dbReference type="ChEBI" id="CHEBI:30413"/>
    </ligand>
    <ligandPart>
        <name>Fe</name>
        <dbReference type="ChEBI" id="CHEBI:18248"/>
    </ligandPart>
</feature>
<keyword evidence="14" id="KW-0276">Fatty acid metabolism</keyword>
<evidence type="ECO:0000256" key="2">
    <source>
        <dbReference type="ARBA" id="ARBA00001719"/>
    </source>
</evidence>
<keyword evidence="20" id="KW-0275">Fatty acid biosynthesis</keyword>
<reference evidence="35 36" key="1">
    <citation type="submission" date="2025-04" db="UniProtKB">
        <authorList>
            <consortium name="RefSeq"/>
        </authorList>
    </citation>
    <scope>IDENTIFICATION</scope>
    <source>
        <tissue evidence="35 36">Gonads</tissue>
    </source>
</reference>
<keyword evidence="13" id="KW-0256">Endoplasmic reticulum</keyword>
<keyword evidence="15" id="KW-1133">Transmembrane helix</keyword>
<evidence type="ECO:0000256" key="16">
    <source>
        <dbReference type="ARBA" id="ARBA00023002"/>
    </source>
</evidence>
<keyword evidence="9" id="KW-0643">Prostaglandin biosynthesis</keyword>
<comment type="subcellular location">
    <subcellularLocation>
        <location evidence="3">Endoplasmic reticulum membrane</location>
        <topology evidence="3">Multi-pass membrane protein</topology>
    </subcellularLocation>
</comment>
<dbReference type="InterPro" id="IPR001128">
    <property type="entry name" value="Cyt_P450"/>
</dbReference>
<dbReference type="GO" id="GO:0020037">
    <property type="term" value="F:heme binding"/>
    <property type="evidence" value="ECO:0007669"/>
    <property type="project" value="InterPro"/>
</dbReference>
<dbReference type="CDD" id="cd11055">
    <property type="entry name" value="CYP3A-like"/>
    <property type="match status" value="1"/>
</dbReference>
<dbReference type="PRINTS" id="PR00385">
    <property type="entry name" value="P450"/>
</dbReference>
<gene>
    <name evidence="35 36 37 38 39 40" type="primary">LOC106172070</name>
</gene>
<dbReference type="RefSeq" id="XP_013408139.1">
    <property type="nucleotide sequence ID" value="XM_013552685.1"/>
</dbReference>
<dbReference type="GO" id="GO:0004796">
    <property type="term" value="F:thromboxane-A synthase activity"/>
    <property type="evidence" value="ECO:0007669"/>
    <property type="project" value="UniProtKB-EC"/>
</dbReference>
<keyword evidence="17 31" id="KW-0408">Iron</keyword>
<evidence type="ECO:0000256" key="27">
    <source>
        <dbReference type="ARBA" id="ARBA00038872"/>
    </source>
</evidence>
<keyword evidence="16 32" id="KW-0560">Oxidoreductase</keyword>
<evidence type="ECO:0000256" key="21">
    <source>
        <dbReference type="ARBA" id="ARBA00023235"/>
    </source>
</evidence>
<dbReference type="RefSeq" id="XP_013408132.1">
    <property type="nucleotide sequence ID" value="XM_013552678.1"/>
</dbReference>
<dbReference type="Pfam" id="PF00067">
    <property type="entry name" value="p450"/>
    <property type="match status" value="2"/>
</dbReference>
<keyword evidence="10 31" id="KW-0349">Heme</keyword>
<protein>
    <recommendedName>
        <fullName evidence="28">Thromboxane-A synthase</fullName>
        <ecNumber evidence="6">4.2.1.152</ecNumber>
        <ecNumber evidence="27">5.3.99.5</ecNumber>
    </recommendedName>
    <alternativeName>
        <fullName evidence="29">Cytochrome P450 5A1</fullName>
    </alternativeName>
    <alternativeName>
        <fullName evidence="23">Hydroperoxy icosatetraenoate dehydratase</fullName>
    </alternativeName>
</protein>
<evidence type="ECO:0000256" key="26">
    <source>
        <dbReference type="ARBA" id="ARBA00036475"/>
    </source>
</evidence>
<evidence type="ECO:0000256" key="24">
    <source>
        <dbReference type="ARBA" id="ARBA00036380"/>
    </source>
</evidence>
<dbReference type="InterPro" id="IPR017972">
    <property type="entry name" value="Cyt_P450_CS"/>
</dbReference>
<keyword evidence="11" id="KW-0812">Transmembrane</keyword>
<evidence type="ECO:0000256" key="31">
    <source>
        <dbReference type="PIRSR" id="PIRSR602401-1"/>
    </source>
</evidence>
<keyword evidence="18" id="KW-0443">Lipid metabolism</keyword>
<dbReference type="GO" id="GO:0016705">
    <property type="term" value="F:oxidoreductase activity, acting on paired donors, with incorporation or reduction of molecular oxygen"/>
    <property type="evidence" value="ECO:0007669"/>
    <property type="project" value="InterPro"/>
</dbReference>
<evidence type="ECO:0000256" key="17">
    <source>
        <dbReference type="ARBA" id="ARBA00023004"/>
    </source>
</evidence>
<evidence type="ECO:0000256" key="10">
    <source>
        <dbReference type="ARBA" id="ARBA00022617"/>
    </source>
</evidence>
<dbReference type="PRINTS" id="PR00463">
    <property type="entry name" value="EP450I"/>
</dbReference>
<evidence type="ECO:0000256" key="33">
    <source>
        <dbReference type="SAM" id="MobiDB-lite"/>
    </source>
</evidence>
<comment type="similarity">
    <text evidence="4 32">Belongs to the cytochrome P450 family.</text>
</comment>
<dbReference type="RefSeq" id="XP_013408154.1">
    <property type="nucleotide sequence ID" value="XM_013552700.2"/>
</dbReference>
<dbReference type="GO" id="GO:0001516">
    <property type="term" value="P:prostaglandin biosynthetic process"/>
    <property type="evidence" value="ECO:0007669"/>
    <property type="project" value="UniProtKB-KW"/>
</dbReference>
<dbReference type="GO" id="GO:0005789">
    <property type="term" value="C:endoplasmic reticulum membrane"/>
    <property type="evidence" value="ECO:0007669"/>
    <property type="project" value="UniProtKB-SubCell"/>
</dbReference>
<dbReference type="RefSeq" id="XP_013408146.1">
    <property type="nucleotide sequence ID" value="XM_013552692.1"/>
</dbReference>
<dbReference type="GO" id="GO:0005506">
    <property type="term" value="F:iron ion binding"/>
    <property type="evidence" value="ECO:0007669"/>
    <property type="project" value="InterPro"/>
</dbReference>
<evidence type="ECO:0000256" key="11">
    <source>
        <dbReference type="ARBA" id="ARBA00022692"/>
    </source>
</evidence>
<dbReference type="RefSeq" id="XP_013408125.1">
    <property type="nucleotide sequence ID" value="XM_013552671.2"/>
</dbReference>
<evidence type="ECO:0000256" key="23">
    <source>
        <dbReference type="ARBA" id="ARBA00033404"/>
    </source>
</evidence>
<evidence type="ECO:0000256" key="19">
    <source>
        <dbReference type="ARBA" id="ARBA00023136"/>
    </source>
</evidence>
<evidence type="ECO:0000256" key="5">
    <source>
        <dbReference type="ARBA" id="ARBA00011245"/>
    </source>
</evidence>
<dbReference type="Gene3D" id="1.10.630.10">
    <property type="entry name" value="Cytochrome P450"/>
    <property type="match status" value="1"/>
</dbReference>
<dbReference type="PANTHER" id="PTHR24302:SF47">
    <property type="entry name" value="CYTOCHROME P450"/>
    <property type="match status" value="1"/>
</dbReference>
<comment type="catalytic activity">
    <reaction evidence="1">
        <text>(15S)-hydroperoxy-(5Z,8Z,11Z,13E)-eicosatetraenoate = 15-oxo-(5Z,8Z,11Z,13E)-eicosatetraenoate + H2O</text>
        <dbReference type="Rhea" id="RHEA:48636"/>
        <dbReference type="ChEBI" id="CHEBI:15377"/>
        <dbReference type="ChEBI" id="CHEBI:57410"/>
        <dbReference type="ChEBI" id="CHEBI:57446"/>
    </reaction>
    <physiologicalReaction direction="left-to-right" evidence="1">
        <dbReference type="Rhea" id="RHEA:48637"/>
    </physiologicalReaction>
</comment>
<organism evidence="34 36">
    <name type="scientific">Lingula anatina</name>
    <name type="common">Brachiopod</name>
    <name type="synonym">Lingula unguis</name>
    <dbReference type="NCBI Taxonomy" id="7574"/>
    <lineage>
        <taxon>Eukaryota</taxon>
        <taxon>Metazoa</taxon>
        <taxon>Spiralia</taxon>
        <taxon>Lophotrochozoa</taxon>
        <taxon>Brachiopoda</taxon>
        <taxon>Linguliformea</taxon>
        <taxon>Lingulata</taxon>
        <taxon>Lingulida</taxon>
        <taxon>Linguloidea</taxon>
        <taxon>Lingulidae</taxon>
        <taxon>Lingula</taxon>
    </lineage>
</organism>
<evidence type="ECO:0000256" key="25">
    <source>
        <dbReference type="ARBA" id="ARBA00036424"/>
    </source>
</evidence>
<evidence type="ECO:0000256" key="22">
    <source>
        <dbReference type="ARBA" id="ARBA00023239"/>
    </source>
</evidence>
<evidence type="ECO:0000256" key="15">
    <source>
        <dbReference type="ARBA" id="ARBA00022989"/>
    </source>
</evidence>
<comment type="catalytic activity">
    <reaction evidence="24">
        <text>(15S)-hydroperoxy-(5Z,8Z,11Z,13E)-eicosatetraenoate + AH2 = (15S)-hydroxy-(5Z,8Z,11Z,13E)-eicosatetraenoate + A + H2O</text>
        <dbReference type="Rhea" id="RHEA:48856"/>
        <dbReference type="ChEBI" id="CHEBI:13193"/>
        <dbReference type="ChEBI" id="CHEBI:15377"/>
        <dbReference type="ChEBI" id="CHEBI:17499"/>
        <dbReference type="ChEBI" id="CHEBI:57409"/>
        <dbReference type="ChEBI" id="CHEBI:57446"/>
    </reaction>
    <physiologicalReaction direction="left-to-right" evidence="24">
        <dbReference type="Rhea" id="RHEA:48857"/>
    </physiologicalReaction>
</comment>
<comment type="cofactor">
    <cofactor evidence="31">
        <name>heme</name>
        <dbReference type="ChEBI" id="CHEBI:30413"/>
    </cofactor>
</comment>
<dbReference type="STRING" id="7574.A0A1S3JCI6"/>
<evidence type="ECO:0000256" key="13">
    <source>
        <dbReference type="ARBA" id="ARBA00022824"/>
    </source>
</evidence>
<evidence type="ECO:0000313" key="34">
    <source>
        <dbReference type="Proteomes" id="UP000085678"/>
    </source>
</evidence>
<keyword evidence="19" id="KW-0472">Membrane</keyword>
<keyword evidence="22" id="KW-0456">Lyase</keyword>
<dbReference type="EC" id="4.2.1.152" evidence="6"/>
<proteinExistence type="inferred from homology"/>
<accession>A0A1S3JCI6</accession>
<evidence type="ECO:0000256" key="18">
    <source>
        <dbReference type="ARBA" id="ARBA00023098"/>
    </source>
</evidence>
<dbReference type="InterPro" id="IPR050705">
    <property type="entry name" value="Cytochrome_P450_3A"/>
</dbReference>
<evidence type="ECO:0000256" key="28">
    <source>
        <dbReference type="ARBA" id="ARBA00040834"/>
    </source>
</evidence>
<dbReference type="InterPro" id="IPR036396">
    <property type="entry name" value="Cyt_P450_sf"/>
</dbReference>
<feature type="region of interest" description="Disordered" evidence="33">
    <location>
        <begin position="289"/>
        <end position="314"/>
    </location>
</feature>
<comment type="function">
    <text evidence="30">Catalyzes the conversion of prostaglandin H2 (PGH2) to thromboxane A2 (TXA2), a potent inducer of blood vessel constriction and platelet aggregation. Also cleaves PGH2 to 12-hydroxy-heptadecatrienoicacid (12-HHT) and malondialdehyde, which is known to act as a mediator of DNA damage. 12-HHT and malondialdehyde are formed stoichiometrically in the same amounts as TXA2. Additionally, displays dehydratase activity, toward (15S)-hydroperoxy-(5Z,8Z,11Z,13E)-eicosatetraenoate (15(S)-HPETE) producing 15-KETE and 15-HETE.</text>
</comment>
<dbReference type="GO" id="GO:0008395">
    <property type="term" value="F:steroid hydroxylase activity"/>
    <property type="evidence" value="ECO:0007669"/>
    <property type="project" value="TreeGrafter"/>
</dbReference>
<dbReference type="KEGG" id="lak:106172070"/>
<dbReference type="RefSeq" id="XP_013408119.1">
    <property type="nucleotide sequence ID" value="XM_013552665.2"/>
</dbReference>
<evidence type="ECO:0000313" key="39">
    <source>
        <dbReference type="RefSeq" id="XP_013408146.1"/>
    </source>
</evidence>
<evidence type="ECO:0000256" key="9">
    <source>
        <dbReference type="ARBA" id="ARBA00022585"/>
    </source>
</evidence>
<sequence length="560" mass="62735">MWPYLIGVTCVLLGIWIWQRKERFKYFKNMGLDGPPPNLLLGNLGEYGGGNIAEGIAKLTKKYGKTYGIFEGPVPCVITTDLELLKEVFIKRFSSFHGRKLFPVQPDPEDAHGISMVTAVGPRWKRLRMITNPTFSVSKMKQMSPLINEAVTSFLKTCEEKAKEGKPFDIYKEYQGLTMEVIASCAFGLQINTIQDKEHPFLLAGRDFFNKLGKDSMKFYMMIPAIFPILRRLFYAMLYMAQCYMPNEPSGRLRKFARETIQLRKSDPKYRRMDLLQLMIDATLAGNKEQVSRSNSSENGELSFGGAKEQEGTNGLAGVDGEMNGVQGTAGDVANGTGNLKTSPQKSGLSKEEIVEQCLVFIIAGYETTSTALGYCSHELALNPEVQKRLQAEIDEQLGDEDHINYETIQKLPYLEMVFCEALRLHPIATTFINRRCMEPCTVNGLHIPAGLSVQADVLSIHADPEVWGPTDPAVFEPERFSPENKATRHPMAWLPFGAGPRNCVGMRFAILEAKIALARVLKHFTIERCAETEVPLKKVERATTVPMNGVTVKLVKREI</sequence>
<dbReference type="EC" id="5.3.99.5" evidence="27"/>
<comment type="catalytic activity">
    <reaction evidence="25">
        <text>prostaglandin H2 = (12S)-hydroxy-(5Z,8E,10E)-heptadecatrienoate + malonaldehyde</text>
        <dbReference type="Rhea" id="RHEA:48644"/>
        <dbReference type="ChEBI" id="CHEBI:57405"/>
        <dbReference type="ChEBI" id="CHEBI:90694"/>
        <dbReference type="ChEBI" id="CHEBI:566274"/>
    </reaction>
</comment>
<dbReference type="GeneID" id="106172070"/>
<evidence type="ECO:0000313" key="40">
    <source>
        <dbReference type="RefSeq" id="XP_013408154.1"/>
    </source>
</evidence>
<evidence type="ECO:0000256" key="3">
    <source>
        <dbReference type="ARBA" id="ARBA00004477"/>
    </source>
</evidence>
<dbReference type="GO" id="GO:0106256">
    <property type="term" value="F:hydroperoxy icosatetraenoate dehydratase activity"/>
    <property type="evidence" value="ECO:0007669"/>
    <property type="project" value="UniProtKB-EC"/>
</dbReference>
<dbReference type="PROSITE" id="PS00086">
    <property type="entry name" value="CYTOCHROME_P450"/>
    <property type="match status" value="1"/>
</dbReference>
<evidence type="ECO:0000256" key="6">
    <source>
        <dbReference type="ARBA" id="ARBA00013084"/>
    </source>
</evidence>
<name>A0A1S3JCI6_LINAN</name>
<evidence type="ECO:0000313" key="37">
    <source>
        <dbReference type="RefSeq" id="XP_013408132.1"/>
    </source>
</evidence>
<comment type="subunit">
    <text evidence="5">Monomer.</text>
</comment>
<evidence type="ECO:0000256" key="1">
    <source>
        <dbReference type="ARBA" id="ARBA00001143"/>
    </source>
</evidence>
<dbReference type="SUPFAM" id="SSF48264">
    <property type="entry name" value="Cytochrome P450"/>
    <property type="match status" value="1"/>
</dbReference>
<evidence type="ECO:0000256" key="20">
    <source>
        <dbReference type="ARBA" id="ARBA00023160"/>
    </source>
</evidence>